<dbReference type="Proteomes" id="UP000257109">
    <property type="component" value="Unassembled WGS sequence"/>
</dbReference>
<sequence>MEESSQEWGNLSPKSWYILDVMREFRKKLDQVGKGLNLVQKDTQSVIAKVEDLSKGKKDRPKVASIHESEGNFEEGNYSKGSMTSWYSLGERHERQVRVERNRRKERRERHGRRGEEQRREELDMSKCKILPFLGNCKLEKLKYEQTLGCFNLYRRVVVRLITLEFGDYALVWWTQMFEDIRRGIKDPCEDWVALSRMMRDRFALPSYTKDLHNKLQRLYQGSMSVEEYHKEMEMD</sequence>
<dbReference type="AlphaFoldDB" id="A0A371GM90"/>
<evidence type="ECO:0000313" key="3">
    <source>
        <dbReference type="EMBL" id="RDX91636.1"/>
    </source>
</evidence>
<reference evidence="3" key="1">
    <citation type="submission" date="2018-05" db="EMBL/GenBank/DDBJ databases">
        <title>Draft genome of Mucuna pruriens seed.</title>
        <authorList>
            <person name="Nnadi N.E."/>
            <person name="Vos R."/>
            <person name="Hasami M.H."/>
            <person name="Devisetty U.K."/>
            <person name="Aguiy J.C."/>
        </authorList>
    </citation>
    <scope>NUCLEOTIDE SEQUENCE [LARGE SCALE GENOMIC DNA]</scope>
    <source>
        <strain evidence="3">JCA_2017</strain>
    </source>
</reference>
<protein>
    <recommendedName>
        <fullName evidence="2">Retrotransposon gag domain-containing protein</fullName>
    </recommendedName>
</protein>
<feature type="domain" description="Retrotransposon gag" evidence="2">
    <location>
        <begin position="161"/>
        <end position="234"/>
    </location>
</feature>
<dbReference type="OrthoDB" id="1731207at2759"/>
<feature type="compositionally biased region" description="Basic and acidic residues" evidence="1">
    <location>
        <begin position="58"/>
        <end position="70"/>
    </location>
</feature>
<evidence type="ECO:0000259" key="2">
    <source>
        <dbReference type="Pfam" id="PF03732"/>
    </source>
</evidence>
<proteinExistence type="predicted"/>
<gene>
    <name evidence="3" type="ORF">CR513_26358</name>
</gene>
<dbReference type="PANTHER" id="PTHR35046">
    <property type="entry name" value="ZINC KNUCKLE (CCHC-TYPE) FAMILY PROTEIN"/>
    <property type="match status" value="1"/>
</dbReference>
<feature type="non-terminal residue" evidence="3">
    <location>
        <position position="1"/>
    </location>
</feature>
<comment type="caution">
    <text evidence="3">The sequence shown here is derived from an EMBL/GenBank/DDBJ whole genome shotgun (WGS) entry which is preliminary data.</text>
</comment>
<dbReference type="Pfam" id="PF03732">
    <property type="entry name" value="Retrotrans_gag"/>
    <property type="match status" value="1"/>
</dbReference>
<name>A0A371GM90_MUCPR</name>
<organism evidence="3 4">
    <name type="scientific">Mucuna pruriens</name>
    <name type="common">Velvet bean</name>
    <name type="synonym">Dolichos pruriens</name>
    <dbReference type="NCBI Taxonomy" id="157652"/>
    <lineage>
        <taxon>Eukaryota</taxon>
        <taxon>Viridiplantae</taxon>
        <taxon>Streptophyta</taxon>
        <taxon>Embryophyta</taxon>
        <taxon>Tracheophyta</taxon>
        <taxon>Spermatophyta</taxon>
        <taxon>Magnoliopsida</taxon>
        <taxon>eudicotyledons</taxon>
        <taxon>Gunneridae</taxon>
        <taxon>Pentapetalae</taxon>
        <taxon>rosids</taxon>
        <taxon>fabids</taxon>
        <taxon>Fabales</taxon>
        <taxon>Fabaceae</taxon>
        <taxon>Papilionoideae</taxon>
        <taxon>50 kb inversion clade</taxon>
        <taxon>NPAAA clade</taxon>
        <taxon>indigoferoid/millettioid clade</taxon>
        <taxon>Phaseoleae</taxon>
        <taxon>Mucuna</taxon>
    </lineage>
</organism>
<keyword evidence="4" id="KW-1185">Reference proteome</keyword>
<dbReference type="PANTHER" id="PTHR35046:SF19">
    <property type="entry name" value="OS08G0315200 PROTEIN"/>
    <property type="match status" value="1"/>
</dbReference>
<feature type="region of interest" description="Disordered" evidence="1">
    <location>
        <begin position="58"/>
        <end position="77"/>
    </location>
</feature>
<evidence type="ECO:0000256" key="1">
    <source>
        <dbReference type="SAM" id="MobiDB-lite"/>
    </source>
</evidence>
<evidence type="ECO:0000313" key="4">
    <source>
        <dbReference type="Proteomes" id="UP000257109"/>
    </source>
</evidence>
<dbReference type="InterPro" id="IPR005162">
    <property type="entry name" value="Retrotrans_gag_dom"/>
</dbReference>
<accession>A0A371GM90</accession>
<feature type="compositionally biased region" description="Basic residues" evidence="1">
    <location>
        <begin position="101"/>
        <end position="113"/>
    </location>
</feature>
<dbReference type="EMBL" id="QJKJ01005068">
    <property type="protein sequence ID" value="RDX91636.1"/>
    <property type="molecule type" value="Genomic_DNA"/>
</dbReference>
<feature type="region of interest" description="Disordered" evidence="1">
    <location>
        <begin position="98"/>
        <end position="119"/>
    </location>
</feature>